<keyword evidence="2" id="KW-1133">Transmembrane helix</keyword>
<organism evidence="3 4">
    <name type="scientific">Oedothorax gibbosus</name>
    <dbReference type="NCBI Taxonomy" id="931172"/>
    <lineage>
        <taxon>Eukaryota</taxon>
        <taxon>Metazoa</taxon>
        <taxon>Ecdysozoa</taxon>
        <taxon>Arthropoda</taxon>
        <taxon>Chelicerata</taxon>
        <taxon>Arachnida</taxon>
        <taxon>Araneae</taxon>
        <taxon>Araneomorphae</taxon>
        <taxon>Entelegynae</taxon>
        <taxon>Araneoidea</taxon>
        <taxon>Linyphiidae</taxon>
        <taxon>Erigoninae</taxon>
        <taxon>Oedothorax</taxon>
    </lineage>
</organism>
<keyword evidence="2" id="KW-0472">Membrane</keyword>
<sequence length="83" mass="9670">MFNPVLQIYFLNVATVLRLTTVVATPLLYFGSCRDLRHENYSKLSSTRHFHPSDCCNDTSTRDYHEPDEGKELVNLTDRHKLQ</sequence>
<proteinExistence type="predicted"/>
<evidence type="ECO:0000256" key="1">
    <source>
        <dbReference type="SAM" id="MobiDB-lite"/>
    </source>
</evidence>
<dbReference type="Proteomes" id="UP000827092">
    <property type="component" value="Unassembled WGS sequence"/>
</dbReference>
<dbReference type="AlphaFoldDB" id="A0AAV6VAW7"/>
<evidence type="ECO:0000313" key="4">
    <source>
        <dbReference type="Proteomes" id="UP000827092"/>
    </source>
</evidence>
<name>A0AAV6VAW7_9ARAC</name>
<feature type="region of interest" description="Disordered" evidence="1">
    <location>
        <begin position="61"/>
        <end position="83"/>
    </location>
</feature>
<comment type="caution">
    <text evidence="3">The sequence shown here is derived from an EMBL/GenBank/DDBJ whole genome shotgun (WGS) entry which is preliminary data.</text>
</comment>
<keyword evidence="4" id="KW-1185">Reference proteome</keyword>
<evidence type="ECO:0000313" key="3">
    <source>
        <dbReference type="EMBL" id="KAG8192811.1"/>
    </source>
</evidence>
<protein>
    <recommendedName>
        <fullName evidence="5">Secreted protein</fullName>
    </recommendedName>
</protein>
<gene>
    <name evidence="3" type="ORF">JTE90_014595</name>
</gene>
<accession>A0AAV6VAW7</accession>
<evidence type="ECO:0000256" key="2">
    <source>
        <dbReference type="SAM" id="Phobius"/>
    </source>
</evidence>
<dbReference type="EMBL" id="JAFNEN010000134">
    <property type="protein sequence ID" value="KAG8192811.1"/>
    <property type="molecule type" value="Genomic_DNA"/>
</dbReference>
<keyword evidence="2" id="KW-0812">Transmembrane</keyword>
<reference evidence="3 4" key="1">
    <citation type="journal article" date="2022" name="Nat. Ecol. Evol.">
        <title>A masculinizing supergene underlies an exaggerated male reproductive morph in a spider.</title>
        <authorList>
            <person name="Hendrickx F."/>
            <person name="De Corte Z."/>
            <person name="Sonet G."/>
            <person name="Van Belleghem S.M."/>
            <person name="Kostlbacher S."/>
            <person name="Vangestel C."/>
        </authorList>
    </citation>
    <scope>NUCLEOTIDE SEQUENCE [LARGE SCALE GENOMIC DNA]</scope>
    <source>
        <strain evidence="3">W744_W776</strain>
    </source>
</reference>
<feature type="transmembrane region" description="Helical" evidence="2">
    <location>
        <begin position="6"/>
        <end position="30"/>
    </location>
</feature>
<evidence type="ECO:0008006" key="5">
    <source>
        <dbReference type="Google" id="ProtNLM"/>
    </source>
</evidence>